<dbReference type="GeneID" id="93863812"/>
<protein>
    <submittedName>
        <fullName evidence="2">Nucleotide binding protein PINc</fullName>
    </submittedName>
</protein>
<evidence type="ECO:0000313" key="2">
    <source>
        <dbReference type="EMBL" id="ADL68487.1"/>
    </source>
</evidence>
<organism evidence="2 3">
    <name type="scientific">Thermoanaerobacterium thermosaccharolyticum (strain ATCC 7956 / DSM 571 / NCIMB 9385 / NCA 3814 / NCTC 13789 / WDCM 00135 / 2032)</name>
    <name type="common">Clostridium thermosaccharolyticum</name>
    <dbReference type="NCBI Taxonomy" id="580327"/>
    <lineage>
        <taxon>Bacteria</taxon>
        <taxon>Bacillati</taxon>
        <taxon>Bacillota</taxon>
        <taxon>Clostridia</taxon>
        <taxon>Thermoanaerobacterales</taxon>
        <taxon>Thermoanaerobacteraceae</taxon>
        <taxon>Thermoanaerobacterium</taxon>
    </lineage>
</organism>
<keyword evidence="3" id="KW-1185">Reference proteome</keyword>
<dbReference type="EMBL" id="CP002171">
    <property type="protein sequence ID" value="ADL68487.1"/>
    <property type="molecule type" value="Genomic_DNA"/>
</dbReference>
<dbReference type="KEGG" id="ttm:Tthe_0955"/>
<evidence type="ECO:0000259" key="1">
    <source>
        <dbReference type="SMART" id="SM00670"/>
    </source>
</evidence>
<dbReference type="SMART" id="SM00670">
    <property type="entry name" value="PINc"/>
    <property type="match status" value="1"/>
</dbReference>
<dbReference type="InterPro" id="IPR029060">
    <property type="entry name" value="PIN-like_dom_sf"/>
</dbReference>
<feature type="domain" description="PIN" evidence="1">
    <location>
        <begin position="4"/>
        <end position="117"/>
    </location>
</feature>
<dbReference type="NCBIfam" id="TIGR00305">
    <property type="entry name" value="putative toxin-antitoxin system toxin component, PIN family"/>
    <property type="match status" value="1"/>
</dbReference>
<reference evidence="2 3" key="1">
    <citation type="submission" date="2010-08" db="EMBL/GenBank/DDBJ databases">
        <title>Complete sequence of Thermoanaerobacterium thermosaccharolyticum DSM 571.</title>
        <authorList>
            <consortium name="US DOE Joint Genome Institute"/>
            <person name="Lucas S."/>
            <person name="Copeland A."/>
            <person name="Lapidus A."/>
            <person name="Cheng J.-F."/>
            <person name="Bruce D."/>
            <person name="Goodwin L."/>
            <person name="Pitluck S."/>
            <person name="Teshima H."/>
            <person name="Detter J.C."/>
            <person name="Han C."/>
            <person name="Tapia R."/>
            <person name="Land M."/>
            <person name="Hauser L."/>
            <person name="Chang Y.-J."/>
            <person name="Jeffries C."/>
            <person name="Kyrpides N."/>
            <person name="Ivanova N."/>
            <person name="Mikhailova N."/>
            <person name="Hemme C.L."/>
            <person name="Woyke T."/>
        </authorList>
    </citation>
    <scope>NUCLEOTIDE SEQUENCE [LARGE SCALE GENOMIC DNA]</scope>
    <source>
        <strain evidence="3">ATCC 7956 / DSM 571 / NCIMB 9385 / NCA 3814 / NCTC 13789 / WDCM 00135 / 2032</strain>
    </source>
</reference>
<dbReference type="eggNOG" id="COG1569">
    <property type="taxonomic scope" value="Bacteria"/>
</dbReference>
<dbReference type="Proteomes" id="UP000001626">
    <property type="component" value="Chromosome"/>
</dbReference>
<dbReference type="STRING" id="580327.Tthe_0955"/>
<proteinExistence type="predicted"/>
<dbReference type="InterPro" id="IPR002716">
    <property type="entry name" value="PIN_dom"/>
</dbReference>
<dbReference type="OrthoDB" id="32918at2"/>
<dbReference type="PANTHER" id="PTHR34610">
    <property type="entry name" value="SSL7007 PROTEIN"/>
    <property type="match status" value="1"/>
</dbReference>
<dbReference type="RefSeq" id="WP_013297456.1">
    <property type="nucleotide sequence ID" value="NC_014410.1"/>
</dbReference>
<dbReference type="AlphaFoldDB" id="D9TMJ9"/>
<dbReference type="SUPFAM" id="SSF88723">
    <property type="entry name" value="PIN domain-like"/>
    <property type="match status" value="1"/>
</dbReference>
<dbReference type="Pfam" id="PF13470">
    <property type="entry name" value="PIN_3"/>
    <property type="match status" value="1"/>
</dbReference>
<evidence type="ECO:0000313" key="3">
    <source>
        <dbReference type="Proteomes" id="UP000001626"/>
    </source>
</evidence>
<name>D9TMJ9_THETC</name>
<dbReference type="InterPro" id="IPR002850">
    <property type="entry name" value="PIN_toxin-like"/>
</dbReference>
<gene>
    <name evidence="2" type="ordered locus">Tthe_0955</name>
</gene>
<dbReference type="PANTHER" id="PTHR34610:SF3">
    <property type="entry name" value="SSL7007 PROTEIN"/>
    <property type="match status" value="1"/>
</dbReference>
<accession>D9TMJ9</accession>
<sequence length="139" mass="16226">MGKIKIVVDTNIFISAFLGSKKARFLLKDIINDEYILIMSSEQLLEIKEVLNRPKFEKYISKAEIDELVELISLKAIMPAIYDKITDCRDEKDNMILEEAVYGNANYIITGDDDLLILNPYRWIKIVMLRDFLNEIYDL</sequence>
<dbReference type="HOGENOM" id="CLU_116617_3_2_9"/>